<keyword evidence="5 7" id="KW-0546">Nucleotide metabolism</keyword>
<reference evidence="9" key="1">
    <citation type="submission" date="2021-04" db="EMBL/GenBank/DDBJ databases">
        <authorList>
            <person name="Pira H."/>
            <person name="Risdian C."/>
            <person name="Wink J."/>
        </authorList>
    </citation>
    <scope>NUCLEOTIDE SEQUENCE</scope>
    <source>
        <strain evidence="9">WH158</strain>
    </source>
</reference>
<dbReference type="Proteomes" id="UP001138681">
    <property type="component" value="Unassembled WGS sequence"/>
</dbReference>
<feature type="binding site" evidence="7">
    <location>
        <begin position="96"/>
        <end position="98"/>
    </location>
    <ligand>
        <name>substrate</name>
    </ligand>
</feature>
<evidence type="ECO:0000256" key="1">
    <source>
        <dbReference type="ARBA" id="ARBA00006581"/>
    </source>
</evidence>
<comment type="catalytic activity">
    <reaction evidence="6 7">
        <text>dUTP + H2O = dUMP + diphosphate + H(+)</text>
        <dbReference type="Rhea" id="RHEA:10248"/>
        <dbReference type="ChEBI" id="CHEBI:15377"/>
        <dbReference type="ChEBI" id="CHEBI:15378"/>
        <dbReference type="ChEBI" id="CHEBI:33019"/>
        <dbReference type="ChEBI" id="CHEBI:61555"/>
        <dbReference type="ChEBI" id="CHEBI:246422"/>
        <dbReference type="EC" id="3.6.1.23"/>
    </reaction>
</comment>
<feature type="domain" description="dUTPase-like" evidence="8">
    <location>
        <begin position="30"/>
        <end position="158"/>
    </location>
</feature>
<comment type="caution">
    <text evidence="7">Lacks conserved residue(s) required for the propagation of feature annotation.</text>
</comment>
<sequence>MSREIGAEGTPTRAQVSVELKRLPHGEGLTLPFYATSGAAGMDVVSAEDVTIDPAARHAVATGLSMAIPHGYEIQVRPRSGLAFKHGITVPNTPGTIDSDYRGELKVLLINHGSEPFVIARGDRVAQLVLAPVVQAAWQEVDELDATERGAGGFGSTGGHANL</sequence>
<dbReference type="AlphaFoldDB" id="A0A9X1JLC8"/>
<name>A0A9X1JLC8_9SPHN</name>
<evidence type="ECO:0000256" key="4">
    <source>
        <dbReference type="ARBA" id="ARBA00022842"/>
    </source>
</evidence>
<dbReference type="InterPro" id="IPR033704">
    <property type="entry name" value="dUTPase_trimeric"/>
</dbReference>
<comment type="similarity">
    <text evidence="1 7">Belongs to the dUTPase family.</text>
</comment>
<proteinExistence type="inferred from homology"/>
<evidence type="ECO:0000313" key="10">
    <source>
        <dbReference type="Proteomes" id="UP001138681"/>
    </source>
</evidence>
<dbReference type="InterPro" id="IPR029054">
    <property type="entry name" value="dUTPase-like"/>
</dbReference>
<organism evidence="9 10">
    <name type="scientific">Erythrobacter crassostreae</name>
    <dbReference type="NCBI Taxonomy" id="2828328"/>
    <lineage>
        <taxon>Bacteria</taxon>
        <taxon>Pseudomonadati</taxon>
        <taxon>Pseudomonadota</taxon>
        <taxon>Alphaproteobacteria</taxon>
        <taxon>Sphingomonadales</taxon>
        <taxon>Erythrobacteraceae</taxon>
        <taxon>Erythrobacter/Porphyrobacter group</taxon>
        <taxon>Erythrobacter</taxon>
    </lineage>
</organism>
<dbReference type="PANTHER" id="PTHR11241">
    <property type="entry name" value="DEOXYURIDINE 5'-TRIPHOSPHATE NUCLEOTIDOHYDROLASE"/>
    <property type="match status" value="1"/>
</dbReference>
<evidence type="ECO:0000256" key="3">
    <source>
        <dbReference type="ARBA" id="ARBA00022801"/>
    </source>
</evidence>
<dbReference type="RefSeq" id="WP_218403555.1">
    <property type="nucleotide sequence ID" value="NZ_JAGSPC010000001.1"/>
</dbReference>
<comment type="function">
    <text evidence="7">This enzyme is involved in nucleotide metabolism: it produces dUMP, the immediate precursor of thymidine nucleotides and it decreases the intracellular concentration of dUTP so that uracil cannot be incorporated into DNA.</text>
</comment>
<evidence type="ECO:0000256" key="6">
    <source>
        <dbReference type="ARBA" id="ARBA00047686"/>
    </source>
</evidence>
<feature type="binding site" evidence="7">
    <location>
        <begin position="79"/>
        <end position="81"/>
    </location>
    <ligand>
        <name>substrate</name>
    </ligand>
</feature>
<keyword evidence="3 7" id="KW-0378">Hydrolase</keyword>
<dbReference type="FunFam" id="2.70.40.10:FF:000002">
    <property type="entry name" value="dUTP diphosphatase"/>
    <property type="match status" value="1"/>
</dbReference>
<dbReference type="InterPro" id="IPR008181">
    <property type="entry name" value="dUTPase"/>
</dbReference>
<comment type="cofactor">
    <cofactor evidence="7">
        <name>Mg(2+)</name>
        <dbReference type="ChEBI" id="CHEBI:18420"/>
    </cofactor>
</comment>
<dbReference type="GO" id="GO:0006226">
    <property type="term" value="P:dUMP biosynthetic process"/>
    <property type="evidence" value="ECO:0007669"/>
    <property type="project" value="UniProtKB-UniRule"/>
</dbReference>
<dbReference type="GO" id="GO:0004170">
    <property type="term" value="F:dUTP diphosphatase activity"/>
    <property type="evidence" value="ECO:0007669"/>
    <property type="project" value="UniProtKB-UniRule"/>
</dbReference>
<keyword evidence="10" id="KW-1185">Reference proteome</keyword>
<protein>
    <recommendedName>
        <fullName evidence="7">Deoxyuridine 5'-triphosphate nucleotidohydrolase</fullName>
        <shortName evidence="7">dUTPase</shortName>
        <ecNumber evidence="7">3.6.1.23</ecNumber>
    </recommendedName>
    <alternativeName>
        <fullName evidence="7">dUTP pyrophosphatase</fullName>
    </alternativeName>
</protein>
<dbReference type="PANTHER" id="PTHR11241:SF0">
    <property type="entry name" value="DEOXYURIDINE 5'-TRIPHOSPHATE NUCLEOTIDOHYDROLASE"/>
    <property type="match status" value="1"/>
</dbReference>
<dbReference type="NCBIfam" id="TIGR00576">
    <property type="entry name" value="dut"/>
    <property type="match status" value="1"/>
</dbReference>
<comment type="pathway">
    <text evidence="7">Pyrimidine metabolism; dUMP biosynthesis; dUMP from dCTP (dUTP route): step 2/2.</text>
</comment>
<dbReference type="GO" id="GO:0000287">
    <property type="term" value="F:magnesium ion binding"/>
    <property type="evidence" value="ECO:0007669"/>
    <property type="project" value="UniProtKB-UniRule"/>
</dbReference>
<evidence type="ECO:0000256" key="2">
    <source>
        <dbReference type="ARBA" id="ARBA00022723"/>
    </source>
</evidence>
<dbReference type="NCBIfam" id="NF001862">
    <property type="entry name" value="PRK00601.1"/>
    <property type="match status" value="1"/>
</dbReference>
<dbReference type="CDD" id="cd07557">
    <property type="entry name" value="trimeric_dUTPase"/>
    <property type="match status" value="1"/>
</dbReference>
<dbReference type="EC" id="3.6.1.23" evidence="7"/>
<dbReference type="HAMAP" id="MF_00116">
    <property type="entry name" value="dUTPase_bact"/>
    <property type="match status" value="1"/>
</dbReference>
<comment type="caution">
    <text evidence="9">The sequence shown here is derived from an EMBL/GenBank/DDBJ whole genome shotgun (WGS) entry which is preliminary data.</text>
</comment>
<keyword evidence="4 7" id="KW-0460">Magnesium</keyword>
<keyword evidence="2 7" id="KW-0479">Metal-binding</keyword>
<evidence type="ECO:0000313" key="9">
    <source>
        <dbReference type="EMBL" id="MBV7258204.1"/>
    </source>
</evidence>
<evidence type="ECO:0000256" key="7">
    <source>
        <dbReference type="HAMAP-Rule" id="MF_00116"/>
    </source>
</evidence>
<dbReference type="GO" id="GO:0046081">
    <property type="term" value="P:dUTP catabolic process"/>
    <property type="evidence" value="ECO:0007669"/>
    <property type="project" value="InterPro"/>
</dbReference>
<dbReference type="EMBL" id="JAGSPC010000001">
    <property type="protein sequence ID" value="MBV7258204.1"/>
    <property type="molecule type" value="Genomic_DNA"/>
</dbReference>
<evidence type="ECO:0000256" key="5">
    <source>
        <dbReference type="ARBA" id="ARBA00023080"/>
    </source>
</evidence>
<evidence type="ECO:0000259" key="8">
    <source>
        <dbReference type="Pfam" id="PF00692"/>
    </source>
</evidence>
<gene>
    <name evidence="7 9" type="primary">dut</name>
    <name evidence="9" type="ORF">KCG46_01295</name>
</gene>
<feature type="binding site" evidence="7">
    <location>
        <position position="92"/>
    </location>
    <ligand>
        <name>substrate</name>
    </ligand>
</feature>
<dbReference type="Pfam" id="PF00692">
    <property type="entry name" value="dUTPase"/>
    <property type="match status" value="1"/>
</dbReference>
<accession>A0A9X1JLC8</accession>